<gene>
    <name evidence="7" type="ORF">EV659_10725</name>
</gene>
<reference evidence="7 8" key="1">
    <citation type="submission" date="2019-03" db="EMBL/GenBank/DDBJ databases">
        <title>Genomic Encyclopedia of Type Strains, Phase IV (KMG-IV): sequencing the most valuable type-strain genomes for metagenomic binning, comparative biology and taxonomic classification.</title>
        <authorList>
            <person name="Goeker M."/>
        </authorList>
    </citation>
    <scope>NUCLEOTIDE SEQUENCE [LARGE SCALE GENOMIC DNA]</scope>
    <source>
        <strain evidence="7 8">DSM 2132</strain>
    </source>
</reference>
<dbReference type="OrthoDB" id="9794512at2"/>
<dbReference type="InParanoid" id="A0A4R2PHJ8"/>
<evidence type="ECO:0000313" key="7">
    <source>
        <dbReference type="EMBL" id="TCP33415.1"/>
    </source>
</evidence>
<evidence type="ECO:0000256" key="4">
    <source>
        <dbReference type="ARBA" id="ARBA00022989"/>
    </source>
</evidence>
<evidence type="ECO:0000256" key="6">
    <source>
        <dbReference type="SAM" id="Phobius"/>
    </source>
</evidence>
<feature type="transmembrane region" description="Helical" evidence="6">
    <location>
        <begin position="131"/>
        <end position="149"/>
    </location>
</feature>
<sequence>MTGWLSIFKREFRAYFATPLAYVFIVIFLVLSGVFTFFVGGFYERGQADLLPFFAYLPWLYLFLIPAVAMRLWAEERKSGTLELLMTLPIGISGAVVGKFLAAWAFTAVALGLTFPLVITVNFLGSPDNGAIVSGYLGALLMAGAYLGIGAAVSATTKNQVVAFVLSVTVCFLFTVSGLEIVQAFFPDAVGKEVAKFSFLTRFNDISRGVLDLRDVIYFATLIGFWLFLNRLFLDNAREAG</sequence>
<dbReference type="EMBL" id="SLXO01000007">
    <property type="protein sequence ID" value="TCP33415.1"/>
    <property type="molecule type" value="Genomic_DNA"/>
</dbReference>
<keyword evidence="2" id="KW-1003">Cell membrane</keyword>
<dbReference type="PANTHER" id="PTHR30294:SF29">
    <property type="entry name" value="MULTIDRUG ABC TRANSPORTER PERMEASE YBHS-RELATED"/>
    <property type="match status" value="1"/>
</dbReference>
<comment type="caution">
    <text evidence="7">The sequence shown here is derived from an EMBL/GenBank/DDBJ whole genome shotgun (WGS) entry which is preliminary data.</text>
</comment>
<feature type="transmembrane region" description="Helical" evidence="6">
    <location>
        <begin position="86"/>
        <end position="119"/>
    </location>
</feature>
<evidence type="ECO:0000313" key="8">
    <source>
        <dbReference type="Proteomes" id="UP000295399"/>
    </source>
</evidence>
<dbReference type="GO" id="GO:0140359">
    <property type="term" value="F:ABC-type transporter activity"/>
    <property type="evidence" value="ECO:0007669"/>
    <property type="project" value="InterPro"/>
</dbReference>
<feature type="transmembrane region" description="Helical" evidence="6">
    <location>
        <begin position="20"/>
        <end position="43"/>
    </location>
</feature>
<dbReference type="GO" id="GO:0005886">
    <property type="term" value="C:plasma membrane"/>
    <property type="evidence" value="ECO:0007669"/>
    <property type="project" value="UniProtKB-SubCell"/>
</dbReference>
<keyword evidence="4 6" id="KW-1133">Transmembrane helix</keyword>
<protein>
    <submittedName>
        <fullName evidence="7">ABC-2 type transport system permease protein</fullName>
    </submittedName>
</protein>
<proteinExistence type="predicted"/>
<comment type="subcellular location">
    <subcellularLocation>
        <location evidence="1">Cell membrane</location>
        <topology evidence="1">Multi-pass membrane protein</topology>
    </subcellularLocation>
</comment>
<keyword evidence="5 6" id="KW-0472">Membrane</keyword>
<dbReference type="Proteomes" id="UP000295399">
    <property type="component" value="Unassembled WGS sequence"/>
</dbReference>
<keyword evidence="3 6" id="KW-0812">Transmembrane</keyword>
<keyword evidence="8" id="KW-1185">Reference proteome</keyword>
<evidence type="ECO:0000256" key="5">
    <source>
        <dbReference type="ARBA" id="ARBA00023136"/>
    </source>
</evidence>
<dbReference type="AlphaFoldDB" id="A0A4R2PHJ8"/>
<evidence type="ECO:0000256" key="2">
    <source>
        <dbReference type="ARBA" id="ARBA00022475"/>
    </source>
</evidence>
<feature type="transmembrane region" description="Helical" evidence="6">
    <location>
        <begin position="216"/>
        <end position="234"/>
    </location>
</feature>
<feature type="transmembrane region" description="Helical" evidence="6">
    <location>
        <begin position="161"/>
        <end position="186"/>
    </location>
</feature>
<evidence type="ECO:0000256" key="3">
    <source>
        <dbReference type="ARBA" id="ARBA00022692"/>
    </source>
</evidence>
<dbReference type="PANTHER" id="PTHR30294">
    <property type="entry name" value="MEMBRANE COMPONENT OF ABC TRANSPORTER YHHJ-RELATED"/>
    <property type="match status" value="1"/>
</dbReference>
<evidence type="ECO:0000256" key="1">
    <source>
        <dbReference type="ARBA" id="ARBA00004651"/>
    </source>
</evidence>
<accession>A0A4R2PHJ8</accession>
<dbReference type="Pfam" id="PF12679">
    <property type="entry name" value="ABC2_membrane_2"/>
    <property type="match status" value="1"/>
</dbReference>
<name>A0A4R2PHJ8_RHOSA</name>
<organism evidence="7 8">
    <name type="scientific">Rhodothalassium salexigens DSM 2132</name>
    <dbReference type="NCBI Taxonomy" id="1188247"/>
    <lineage>
        <taxon>Bacteria</taxon>
        <taxon>Pseudomonadati</taxon>
        <taxon>Pseudomonadota</taxon>
        <taxon>Alphaproteobacteria</taxon>
        <taxon>Rhodothalassiales</taxon>
        <taxon>Rhodothalassiaceae</taxon>
        <taxon>Rhodothalassium</taxon>
    </lineage>
</organism>
<dbReference type="RefSeq" id="WP_132708702.1">
    <property type="nucleotide sequence ID" value="NZ_JACIGF010000007.1"/>
</dbReference>
<feature type="transmembrane region" description="Helical" evidence="6">
    <location>
        <begin position="55"/>
        <end position="74"/>
    </location>
</feature>
<dbReference type="InterPro" id="IPR051449">
    <property type="entry name" value="ABC-2_transporter_component"/>
</dbReference>